<sequence>MNKAITEGLVFMPPTFANGLDVWSSQNGTAGSDTYAGSGNAAYVPADQDFGGCLELLKTQTTQQLRWMGETPMLPGCYLRVTARVKAISGNLPSVQIAGWAGGAGDAHVGGVVEVGPTKALTSYGGIVEVSAIVGTGARSGVDMAWGMAPLYGHFGLNLTGANGAVVRIDDIKIEDVTSVFHRTMMDWVDVKDYGAIGDGVTNDVAAFEAADAAANGREVLISDGVYSLPSNVTFQNRVRFQGSLTMPVEARLSLTKNYNLGAYIAAFGGDEVLAFKKALQALFNYTDHESLDMQGRRIELTEPIDVQAVVSNISSFAVRRVIRNGQFNVVSGPNWNDVVVTSIASYSTGNSNELTSVANIANIQVGSLVKGAGVGREIYVKAVNVGAQKLTLSQPLFAAAGTQNYTFRRFKYVLDFSGFSGLDKFVLSDIEFQCTGTASAILLAPDGLTFQVRDCFITKPKNRGITSPGTGCQGMLIDRCQFLSNEQSTRSQDRSSVAINVNSNDSKIRDNRAVKFGTFGVWNGTGHLFSGNHWFQGDGETDGIRKAGLVFTTANPKATVVGNYVDNNFIEITNEHDSSPDFNNEFAFGGLTITGNIFTVNDVAPWFHWIVIKPYGAGHYLSGLNISGNVFRSLNGNIDRVDHVDETYAGLDMNSARNVVVQGNTFNLVNQPIYNPLTFKHVENSDSASWVVSTESHLPFGGMTKSMVGLVPDGKILRASNTHVTEFPFCALKQGADQDEVRVKWSQACRGTVHLTVRMDNPV</sequence>
<dbReference type="Proteomes" id="UP000070371">
    <property type="component" value="Chromosome"/>
</dbReference>
<evidence type="ECO:0000259" key="1">
    <source>
        <dbReference type="Pfam" id="PF12708"/>
    </source>
</evidence>
<reference evidence="2 3" key="1">
    <citation type="submission" date="2016-02" db="EMBL/GenBank/DDBJ databases">
        <title>Complete genome sequence of Halocynthiibacter arcticus PAMC 20958t from arctic marine sediment.</title>
        <authorList>
            <person name="Lee Y.M."/>
            <person name="Baek K."/>
            <person name="Lee H.K."/>
            <person name="Shin S.C."/>
        </authorList>
    </citation>
    <scope>NUCLEOTIDE SEQUENCE [LARGE SCALE GENOMIC DNA]</scope>
    <source>
        <strain evidence="2">PAMC 20958</strain>
    </source>
</reference>
<evidence type="ECO:0000313" key="3">
    <source>
        <dbReference type="Proteomes" id="UP000070371"/>
    </source>
</evidence>
<keyword evidence="3" id="KW-1185">Reference proteome</keyword>
<dbReference type="AlphaFoldDB" id="A0A126V0K1"/>
<evidence type="ECO:0000313" key="2">
    <source>
        <dbReference type="EMBL" id="AML51396.1"/>
    </source>
</evidence>
<dbReference type="KEGG" id="hat:RC74_09140"/>
<dbReference type="Pfam" id="PF12708">
    <property type="entry name" value="Pect-lyase_RHGA_epim"/>
    <property type="match status" value="1"/>
</dbReference>
<dbReference type="EMBL" id="CP014327">
    <property type="protein sequence ID" value="AML51396.1"/>
    <property type="molecule type" value="Genomic_DNA"/>
</dbReference>
<dbReference type="RefSeq" id="WP_039001986.1">
    <property type="nucleotide sequence ID" value="NZ_CP014327.1"/>
</dbReference>
<dbReference type="SUPFAM" id="SSF51126">
    <property type="entry name" value="Pectin lyase-like"/>
    <property type="match status" value="1"/>
</dbReference>
<dbReference type="Gene3D" id="2.160.20.10">
    <property type="entry name" value="Single-stranded right-handed beta-helix, Pectin lyase-like"/>
    <property type="match status" value="1"/>
</dbReference>
<dbReference type="InterPro" id="IPR024535">
    <property type="entry name" value="RHGA/B-epi-like_pectate_lyase"/>
</dbReference>
<dbReference type="InterPro" id="IPR012334">
    <property type="entry name" value="Pectin_lyas_fold"/>
</dbReference>
<protein>
    <recommendedName>
        <fullName evidence="1">Rhamnogalacturonase A/B/Epimerase-like pectate lyase domain-containing protein</fullName>
    </recommendedName>
</protein>
<dbReference type="STRING" id="1579316.RC74_09140"/>
<name>A0A126V0K1_9RHOB</name>
<dbReference type="InterPro" id="IPR011050">
    <property type="entry name" value="Pectin_lyase_fold/virulence"/>
</dbReference>
<feature type="domain" description="Rhamnogalacturonase A/B/Epimerase-like pectate lyase" evidence="1">
    <location>
        <begin position="188"/>
        <end position="249"/>
    </location>
</feature>
<organism evidence="2 3">
    <name type="scientific">Falsihalocynthiibacter arcticus</name>
    <dbReference type="NCBI Taxonomy" id="1579316"/>
    <lineage>
        <taxon>Bacteria</taxon>
        <taxon>Pseudomonadati</taxon>
        <taxon>Pseudomonadota</taxon>
        <taxon>Alphaproteobacteria</taxon>
        <taxon>Rhodobacterales</taxon>
        <taxon>Roseobacteraceae</taxon>
        <taxon>Falsihalocynthiibacter</taxon>
    </lineage>
</organism>
<dbReference type="OrthoDB" id="7749009at2"/>
<proteinExistence type="predicted"/>
<gene>
    <name evidence="2" type="ORF">RC74_09140</name>
</gene>
<accession>A0A126V0K1</accession>